<keyword evidence="6 8" id="KW-1133">Transmembrane helix</keyword>
<dbReference type="InterPro" id="IPR020846">
    <property type="entry name" value="MFS_dom"/>
</dbReference>
<evidence type="ECO:0000256" key="4">
    <source>
        <dbReference type="ARBA" id="ARBA00022519"/>
    </source>
</evidence>
<feature type="transmembrane region" description="Helical" evidence="8">
    <location>
        <begin position="18"/>
        <end position="40"/>
    </location>
</feature>
<reference evidence="10 11" key="1">
    <citation type="submission" date="2022-10" db="EMBL/GenBank/DDBJ databases">
        <title>Host association and intracellularity evolved multiple times independently in the Rickettsiales.</title>
        <authorList>
            <person name="Castelli M."/>
            <person name="Nardi T."/>
            <person name="Gammuto L."/>
            <person name="Bellinzona G."/>
            <person name="Sabaneyeva E."/>
            <person name="Potekhin A."/>
            <person name="Serra V."/>
            <person name="Petroni G."/>
            <person name="Sassera D."/>
        </authorList>
    </citation>
    <scope>NUCLEOTIDE SEQUENCE [LARGE SCALE GENOMIC DNA]</scope>
    <source>
        <strain evidence="10 11">Kr 154-4</strain>
    </source>
</reference>
<keyword evidence="5 8" id="KW-0812">Transmembrane</keyword>
<dbReference type="RefSeq" id="WP_323738715.1">
    <property type="nucleotide sequence ID" value="NZ_CP112932.1"/>
</dbReference>
<keyword evidence="3" id="KW-0813">Transport</keyword>
<feature type="transmembrane region" description="Helical" evidence="8">
    <location>
        <begin position="177"/>
        <end position="198"/>
    </location>
</feature>
<proteinExistence type="inferred from homology"/>
<dbReference type="SUPFAM" id="SSF103473">
    <property type="entry name" value="MFS general substrate transporter"/>
    <property type="match status" value="1"/>
</dbReference>
<evidence type="ECO:0000256" key="6">
    <source>
        <dbReference type="ARBA" id="ARBA00022989"/>
    </source>
</evidence>
<keyword evidence="7 8" id="KW-0472">Membrane</keyword>
<dbReference type="PANTHER" id="PTHR12778:SF10">
    <property type="entry name" value="MAJOR FACILITATOR SUPERFAMILY DOMAIN-CONTAINING PROTEIN 3"/>
    <property type="match status" value="1"/>
</dbReference>
<dbReference type="Gene3D" id="1.20.1250.20">
    <property type="entry name" value="MFS general substrate transporter like domains"/>
    <property type="match status" value="2"/>
</dbReference>
<protein>
    <submittedName>
        <fullName evidence="10">AmpG family muropeptide MFS transporter</fullName>
    </submittedName>
</protein>
<organism evidence="10 11">
    <name type="scientific">Candidatus Trichorickettsia mobilis</name>
    <dbReference type="NCBI Taxonomy" id="1346319"/>
    <lineage>
        <taxon>Bacteria</taxon>
        <taxon>Pseudomonadati</taxon>
        <taxon>Pseudomonadota</taxon>
        <taxon>Alphaproteobacteria</taxon>
        <taxon>Rickettsiales</taxon>
        <taxon>Rickettsiaceae</taxon>
        <taxon>Rickettsieae</taxon>
        <taxon>Candidatus Trichorickettsia</taxon>
    </lineage>
</organism>
<name>A0ABZ0URJ7_9RICK</name>
<feature type="transmembrane region" description="Helical" evidence="8">
    <location>
        <begin position="112"/>
        <end position="135"/>
    </location>
</feature>
<comment type="similarity">
    <text evidence="2">Belongs to the major facilitator superfamily.</text>
</comment>
<dbReference type="EMBL" id="CP112932">
    <property type="protein sequence ID" value="WPY00664.1"/>
    <property type="molecule type" value="Genomic_DNA"/>
</dbReference>
<evidence type="ECO:0000256" key="1">
    <source>
        <dbReference type="ARBA" id="ARBA00004429"/>
    </source>
</evidence>
<evidence type="ECO:0000256" key="8">
    <source>
        <dbReference type="SAM" id="Phobius"/>
    </source>
</evidence>
<comment type="subcellular location">
    <subcellularLocation>
        <location evidence="1">Cell inner membrane</location>
        <topology evidence="1">Multi-pass membrane protein</topology>
    </subcellularLocation>
</comment>
<evidence type="ECO:0000313" key="10">
    <source>
        <dbReference type="EMBL" id="WPY00664.1"/>
    </source>
</evidence>
<dbReference type="InterPro" id="IPR036259">
    <property type="entry name" value="MFS_trans_sf"/>
</dbReference>
<feature type="domain" description="Major facilitator superfamily (MFS) profile" evidence="9">
    <location>
        <begin position="14"/>
        <end position="414"/>
    </location>
</feature>
<evidence type="ECO:0000259" key="9">
    <source>
        <dbReference type="PROSITE" id="PS50850"/>
    </source>
</evidence>
<evidence type="ECO:0000256" key="5">
    <source>
        <dbReference type="ARBA" id="ARBA00022692"/>
    </source>
</evidence>
<feature type="transmembrane region" description="Helical" evidence="8">
    <location>
        <begin position="274"/>
        <end position="292"/>
    </location>
</feature>
<keyword evidence="4" id="KW-1003">Cell membrane</keyword>
<keyword evidence="11" id="KW-1185">Reference proteome</keyword>
<keyword evidence="4" id="KW-0997">Cell inner membrane</keyword>
<feature type="transmembrane region" description="Helical" evidence="8">
    <location>
        <begin position="362"/>
        <end position="379"/>
    </location>
</feature>
<evidence type="ECO:0000256" key="2">
    <source>
        <dbReference type="ARBA" id="ARBA00008335"/>
    </source>
</evidence>
<dbReference type="Pfam" id="PF07690">
    <property type="entry name" value="MFS_1"/>
    <property type="match status" value="1"/>
</dbReference>
<evidence type="ECO:0000256" key="3">
    <source>
        <dbReference type="ARBA" id="ARBA00022448"/>
    </source>
</evidence>
<dbReference type="Proteomes" id="UP001326613">
    <property type="component" value="Chromosome"/>
</dbReference>
<evidence type="ECO:0000256" key="7">
    <source>
        <dbReference type="ARBA" id="ARBA00023136"/>
    </source>
</evidence>
<gene>
    <name evidence="10" type="ORF">Trichorick_00548</name>
</gene>
<feature type="transmembrane region" description="Helical" evidence="8">
    <location>
        <begin position="147"/>
        <end position="171"/>
    </location>
</feature>
<feature type="transmembrane region" description="Helical" evidence="8">
    <location>
        <begin position="391"/>
        <end position="410"/>
    </location>
</feature>
<feature type="transmembrane region" description="Helical" evidence="8">
    <location>
        <begin position="299"/>
        <end position="318"/>
    </location>
</feature>
<feature type="transmembrane region" description="Helical" evidence="8">
    <location>
        <begin position="324"/>
        <end position="350"/>
    </location>
</feature>
<feature type="transmembrane region" description="Helical" evidence="8">
    <location>
        <begin position="232"/>
        <end position="254"/>
    </location>
</feature>
<dbReference type="PROSITE" id="PS50850">
    <property type="entry name" value="MFS"/>
    <property type="match status" value="1"/>
</dbReference>
<evidence type="ECO:0000313" key="11">
    <source>
        <dbReference type="Proteomes" id="UP001326613"/>
    </source>
</evidence>
<dbReference type="NCBIfam" id="TIGR00901">
    <property type="entry name" value="2A0125"/>
    <property type="match status" value="1"/>
</dbReference>
<sequence>MKNSTLFKIFGDYRLFEIFILGIISGMPLAIIGTMIVTWLTESDVTLEIITTFAIARLPYSLKPLWSPIIDYCSIPFLSKFGRRASWMICCSSLIACILYSMSILSPNADLSLLYILTICLGTLSATFDISFDAFRIEKLEQQMQGVGAACAVFGYRIGLLITGGGALYLAHINDSWPNTLLLVAGIFVLSTIFIFFIDEAQSNFKVDIDISWRNLQILITKPFMDFLSREGAIAILLVVIFFKLGDAMLGVVSMPFYLELGFSKQQIAVAVKIYGFIATILGTYAGGLVIYKIGYFRGLIISGIIQSITHLAFVWLNHQGTDFSALFIAISIENFAGGMGSSALVAYLSILCNKKYSATQYALFSSAASLFNNTVTIYGGTLVRQLGWDYYFIFTIILAIPAILLLVYLQKKYNNQRSS</sequence>
<accession>A0ABZ0URJ7</accession>
<dbReference type="InterPro" id="IPR011701">
    <property type="entry name" value="MFS"/>
</dbReference>
<feature type="transmembrane region" description="Helical" evidence="8">
    <location>
        <begin position="85"/>
        <end position="106"/>
    </location>
</feature>
<dbReference type="PANTHER" id="PTHR12778">
    <property type="entry name" value="SOLUTE CARRIER FAMILY 33 ACETYL-COA TRANSPORTER -RELATED"/>
    <property type="match status" value="1"/>
</dbReference>
<dbReference type="InterPro" id="IPR004752">
    <property type="entry name" value="AmpG_permease/AT-1"/>
</dbReference>